<accession>A0ABY6VF01</accession>
<evidence type="ECO:0000313" key="2">
    <source>
        <dbReference type="Proteomes" id="UP000317652"/>
    </source>
</evidence>
<name>A0ABY6VF01_9ENTR</name>
<dbReference type="Proteomes" id="UP000317652">
    <property type="component" value="Unassembled WGS sequence"/>
</dbReference>
<dbReference type="EMBL" id="CABGGS010000023">
    <property type="protein sequence ID" value="VUS60345.1"/>
    <property type="molecule type" value="Genomic_DNA"/>
</dbReference>
<dbReference type="Pfam" id="PF05704">
    <property type="entry name" value="Caps_synth"/>
    <property type="match status" value="1"/>
</dbReference>
<evidence type="ECO:0008006" key="3">
    <source>
        <dbReference type="Google" id="ProtNLM"/>
    </source>
</evidence>
<dbReference type="InterPro" id="IPR008441">
    <property type="entry name" value="AfumC-like_glycosyl_Trfase"/>
</dbReference>
<gene>
    <name evidence="1" type="ORF">SB6411_01855</name>
</gene>
<dbReference type="SUPFAM" id="SSF53448">
    <property type="entry name" value="Nucleotide-diphospho-sugar transferases"/>
    <property type="match status" value="1"/>
</dbReference>
<protein>
    <recommendedName>
        <fullName evidence="3">Capsular polysaccharide synthesis protein</fullName>
    </recommendedName>
</protein>
<proteinExistence type="predicted"/>
<dbReference type="InterPro" id="IPR029044">
    <property type="entry name" value="Nucleotide-diphossugar_trans"/>
</dbReference>
<comment type="caution">
    <text evidence="1">The sequence shown here is derived from an EMBL/GenBank/DDBJ whole genome shotgun (WGS) entry which is preliminary data.</text>
</comment>
<organism evidence="1 2">
    <name type="scientific">Klebsiella spallanzanii</name>
    <dbReference type="NCBI Taxonomy" id="2587528"/>
    <lineage>
        <taxon>Bacteria</taxon>
        <taxon>Pseudomonadati</taxon>
        <taxon>Pseudomonadota</taxon>
        <taxon>Gammaproteobacteria</taxon>
        <taxon>Enterobacterales</taxon>
        <taxon>Enterobacteriaceae</taxon>
        <taxon>Klebsiella/Raoultella group</taxon>
        <taxon>Klebsiella</taxon>
    </lineage>
</organism>
<sequence>MQNKYHPVRGGILLYIVNFSLLLDKIFFKLFRIRTISRLTAISCLKERVIFSKLVENNSKYPLFQPKKKISSNTIWTAWFQGIESAPPLVKICIDSFGKIENHTTIIITEKNYKDYITLPELIVKKFESGIIGYTAFSEIIRIELLVTYGGIWIDSTVFIHKPFITDLFDGPFCTLKGVTVLGKGEYLGLVPAYFIGCVSRFSPMVKVRDYLFSYWENNDKQIDYFLVDYCFKLVYLQDTEFSRVVKSLPLTGLNRFKLVEMINKEYTQQNLSKIDACEYGVFKLSNKYKLREQISPDRLTFWGQLLKNKAL</sequence>
<evidence type="ECO:0000313" key="1">
    <source>
        <dbReference type="EMBL" id="VUS60345.1"/>
    </source>
</evidence>
<keyword evidence="2" id="KW-1185">Reference proteome</keyword>
<reference evidence="1 2" key="1">
    <citation type="submission" date="2019-07" db="EMBL/GenBank/DDBJ databases">
        <authorList>
            <person name="Brisse S."/>
            <person name="Rodrigues C."/>
            <person name="Thorpe H."/>
        </authorList>
    </citation>
    <scope>NUCLEOTIDE SEQUENCE [LARGE SCALE GENOMIC DNA]</scope>
    <source>
        <strain evidence="1">SB6411</strain>
    </source>
</reference>
<dbReference type="RefSeq" id="WP_142982023.1">
    <property type="nucleotide sequence ID" value="NZ_CABGGS010000023.1"/>
</dbReference>